<accession>A0A931MI50</accession>
<dbReference type="InterPro" id="IPR007577">
    <property type="entry name" value="GlycoTrfase_DXD_sugar-bd_CS"/>
</dbReference>
<evidence type="ECO:0000256" key="1">
    <source>
        <dbReference type="ARBA" id="ARBA00022679"/>
    </source>
</evidence>
<dbReference type="InterPro" id="IPR051706">
    <property type="entry name" value="Glycosyltransferase_domain"/>
</dbReference>
<dbReference type="GO" id="GO:0000030">
    <property type="term" value="F:mannosyltransferase activity"/>
    <property type="evidence" value="ECO:0007669"/>
    <property type="project" value="TreeGrafter"/>
</dbReference>
<keyword evidence="3" id="KW-1185">Reference proteome</keyword>
<gene>
    <name evidence="2" type="ORF">I5803_15635</name>
</gene>
<protein>
    <submittedName>
        <fullName evidence="2">Cell surface protein</fullName>
    </submittedName>
</protein>
<name>A0A931MI50_9BURK</name>
<dbReference type="Proteomes" id="UP000651050">
    <property type="component" value="Unassembled WGS sequence"/>
</dbReference>
<dbReference type="Pfam" id="PF04488">
    <property type="entry name" value="Gly_transf_sug"/>
    <property type="match status" value="1"/>
</dbReference>
<dbReference type="PANTHER" id="PTHR32385">
    <property type="entry name" value="MANNOSYL PHOSPHORYLINOSITOL CERAMIDE SYNTHASE"/>
    <property type="match status" value="1"/>
</dbReference>
<organism evidence="2 3">
    <name type="scientific">Caenimonas aquaedulcis</name>
    <dbReference type="NCBI Taxonomy" id="2793270"/>
    <lineage>
        <taxon>Bacteria</taxon>
        <taxon>Pseudomonadati</taxon>
        <taxon>Pseudomonadota</taxon>
        <taxon>Betaproteobacteria</taxon>
        <taxon>Burkholderiales</taxon>
        <taxon>Comamonadaceae</taxon>
        <taxon>Caenimonas</taxon>
    </lineage>
</organism>
<sequence>MSIPPLIFQTWKSTTDIPANFAYWSRTFREQNPGYEHRLWDDADNRRFIADHYAWFLPTYDAYPAEIYRADAVRYFFLYHFGGIYADMDTECLRPLDGVLGHGDVVLGRMGANPDFAQSLPNAVMLSRPRQPFWLLVMSLLQDPATLARRRPEFATGPALLRQAHQLWEVRGADPSVAARIAAVQARLPAHQQADTGPGRVVTVPGNVFFPLDWNDRIHQQFFRKPLLRDQRVLDRKSVLSFFPKSLTVSYWAHSWETPAAER</sequence>
<dbReference type="Gene3D" id="3.90.550.20">
    <property type="match status" value="1"/>
</dbReference>
<dbReference type="AlphaFoldDB" id="A0A931MI50"/>
<proteinExistence type="predicted"/>
<evidence type="ECO:0000313" key="3">
    <source>
        <dbReference type="Proteomes" id="UP000651050"/>
    </source>
</evidence>
<dbReference type="EMBL" id="JADWYS010000001">
    <property type="protein sequence ID" value="MBG9389463.1"/>
    <property type="molecule type" value="Genomic_DNA"/>
</dbReference>
<comment type="caution">
    <text evidence="2">The sequence shown here is derived from an EMBL/GenBank/DDBJ whole genome shotgun (WGS) entry which is preliminary data.</text>
</comment>
<dbReference type="GO" id="GO:0051999">
    <property type="term" value="P:mannosyl-inositol phosphorylceramide biosynthetic process"/>
    <property type="evidence" value="ECO:0007669"/>
    <property type="project" value="TreeGrafter"/>
</dbReference>
<dbReference type="InterPro" id="IPR029044">
    <property type="entry name" value="Nucleotide-diphossugar_trans"/>
</dbReference>
<dbReference type="GO" id="GO:0016020">
    <property type="term" value="C:membrane"/>
    <property type="evidence" value="ECO:0007669"/>
    <property type="project" value="GOC"/>
</dbReference>
<dbReference type="SUPFAM" id="SSF53448">
    <property type="entry name" value="Nucleotide-diphospho-sugar transferases"/>
    <property type="match status" value="1"/>
</dbReference>
<evidence type="ECO:0000313" key="2">
    <source>
        <dbReference type="EMBL" id="MBG9389463.1"/>
    </source>
</evidence>
<keyword evidence="1" id="KW-0808">Transferase</keyword>
<dbReference type="RefSeq" id="WP_196987260.1">
    <property type="nucleotide sequence ID" value="NZ_JADWYS010000001.1"/>
</dbReference>
<dbReference type="PANTHER" id="PTHR32385:SF23">
    <property type="entry name" value="NUCLEOTIDE-DIPHOSPHO-SUGAR TRANSFERASE"/>
    <property type="match status" value="1"/>
</dbReference>
<reference evidence="2" key="1">
    <citation type="submission" date="2020-11" db="EMBL/GenBank/DDBJ databases">
        <title>Bacterial whole genome sequence for Caenimonas sp. DR4.4.</title>
        <authorList>
            <person name="Le V."/>
            <person name="Ko S.-R."/>
            <person name="Ahn C.-Y."/>
            <person name="Oh H.-M."/>
        </authorList>
    </citation>
    <scope>NUCLEOTIDE SEQUENCE</scope>
    <source>
        <strain evidence="2">DR4.4</strain>
    </source>
</reference>